<evidence type="ECO:0000256" key="1">
    <source>
        <dbReference type="SAM" id="SignalP"/>
    </source>
</evidence>
<dbReference type="AlphaFoldDB" id="A0A6N4SWB0"/>
<keyword evidence="3" id="KW-1185">Reference proteome</keyword>
<evidence type="ECO:0000313" key="2">
    <source>
        <dbReference type="EMBL" id="ABG60888.1"/>
    </source>
</evidence>
<reference evidence="2 3" key="1">
    <citation type="journal article" date="2007" name="Appl. Environ. Microbiol.">
        <title>Genome sequence of the cellulolytic gliding bacterium Cytophaga hutchinsonii.</title>
        <authorList>
            <person name="Xie G."/>
            <person name="Bruce D.C."/>
            <person name="Challacombe J.F."/>
            <person name="Chertkov O."/>
            <person name="Detter J.C."/>
            <person name="Gilna P."/>
            <person name="Han C.S."/>
            <person name="Lucas S."/>
            <person name="Misra M."/>
            <person name="Myers G.L."/>
            <person name="Richardson P."/>
            <person name="Tapia R."/>
            <person name="Thayer N."/>
            <person name="Thompson L.S."/>
            <person name="Brettin T.S."/>
            <person name="Henrissat B."/>
            <person name="Wilson D.B."/>
            <person name="McBride M.J."/>
        </authorList>
    </citation>
    <scope>NUCLEOTIDE SEQUENCE [LARGE SCALE GENOMIC DNA]</scope>
    <source>
        <strain evidence="3">ATCC 33406 / DSM 1761 / CIP 103989 / NBRC 15051 / NCIMB 9469 / D465</strain>
    </source>
</reference>
<sequence length="318" mass="35272">MKKSYLLLCFMFCCAVGAFAQQRPQYTQYMVNPFLLNPAVSGTEDYADLRAGYRKQWAGFEGSPRTMYVSAHTNIGKHLVTNNRSRSKKNGFHGIGGIITNDAIGATNTTTLSAAYSYHLKVSKKVFVSLGAMGGFNQFSLDANKLQPASQGDNLIQSQSKMGLGDITVGGWVYSDKFYFGASMAQLAPSLTFTRTGEALNYQLAHHYFVMAGYMIPLGYDFKFIPSVCIKGLTPAPLSFDINAKIRYKDFLWAGVSYRNRDAVAGMVGIIINNTFDISYSYDYVTSDIHKYTGGSHEIVVGYRLRSQGRIICPSNFW</sequence>
<dbReference type="RefSeq" id="WP_011586993.1">
    <property type="nucleotide sequence ID" value="NC_008255.1"/>
</dbReference>
<organism evidence="2 3">
    <name type="scientific">Cytophaga hutchinsonii (strain ATCC 33406 / DSM 1761 / CIP 103989 / NBRC 15051 / NCIMB 9469 / D465)</name>
    <dbReference type="NCBI Taxonomy" id="269798"/>
    <lineage>
        <taxon>Bacteria</taxon>
        <taxon>Pseudomonadati</taxon>
        <taxon>Bacteroidota</taxon>
        <taxon>Cytophagia</taxon>
        <taxon>Cytophagales</taxon>
        <taxon>Cytophagaceae</taxon>
        <taxon>Cytophaga</taxon>
    </lineage>
</organism>
<gene>
    <name evidence="2" type="ordered locus">CHU_3655</name>
</gene>
<dbReference type="InterPro" id="IPR019861">
    <property type="entry name" value="PorP/SprF_Bacteroidetes"/>
</dbReference>
<dbReference type="EMBL" id="CP000383">
    <property type="protein sequence ID" value="ABG60888.1"/>
    <property type="molecule type" value="Genomic_DNA"/>
</dbReference>
<accession>A0A6N4SWB0</accession>
<dbReference type="Proteomes" id="UP000001822">
    <property type="component" value="Chromosome"/>
</dbReference>
<evidence type="ECO:0000313" key="3">
    <source>
        <dbReference type="Proteomes" id="UP000001822"/>
    </source>
</evidence>
<name>A0A6N4SWB0_CYTH3</name>
<feature type="chain" id="PRO_5026753079" description="Bacteroidetes-specific membrane protein" evidence="1">
    <location>
        <begin position="21"/>
        <end position="318"/>
    </location>
</feature>
<keyword evidence="1" id="KW-0732">Signal</keyword>
<dbReference type="NCBIfam" id="TIGR03519">
    <property type="entry name" value="T9SS_PorP_fam"/>
    <property type="match status" value="1"/>
</dbReference>
<dbReference type="KEGG" id="chu:CHU_3655"/>
<dbReference type="Pfam" id="PF11751">
    <property type="entry name" value="PorP_SprF"/>
    <property type="match status" value="1"/>
</dbReference>
<proteinExistence type="predicted"/>
<feature type="signal peptide" evidence="1">
    <location>
        <begin position="1"/>
        <end position="20"/>
    </location>
</feature>
<evidence type="ECO:0008006" key="4">
    <source>
        <dbReference type="Google" id="ProtNLM"/>
    </source>
</evidence>
<protein>
    <recommendedName>
        <fullName evidence="4">Bacteroidetes-specific membrane protein</fullName>
    </recommendedName>
</protein>